<organism evidence="4 5">
    <name type="scientific">Psychromonas aquatilis</name>
    <dbReference type="NCBI Taxonomy" id="2005072"/>
    <lineage>
        <taxon>Bacteria</taxon>
        <taxon>Pseudomonadati</taxon>
        <taxon>Pseudomonadota</taxon>
        <taxon>Gammaproteobacteria</taxon>
        <taxon>Alteromonadales</taxon>
        <taxon>Psychromonadaceae</taxon>
        <taxon>Psychromonas</taxon>
    </lineage>
</organism>
<dbReference type="EMBL" id="JBAKAZ010000002">
    <property type="protein sequence ID" value="MEL0628144.1"/>
    <property type="molecule type" value="Genomic_DNA"/>
</dbReference>
<keyword evidence="5" id="KW-1185">Reference proteome</keyword>
<dbReference type="Pfam" id="PF06500">
    <property type="entry name" value="FrsA-like"/>
    <property type="match status" value="1"/>
</dbReference>
<evidence type="ECO:0000313" key="4">
    <source>
        <dbReference type="EMBL" id="MEL0628144.1"/>
    </source>
</evidence>
<dbReference type="EC" id="3.1.1.1" evidence="3"/>
<evidence type="ECO:0000256" key="2">
    <source>
        <dbReference type="ARBA" id="ARBA00022801"/>
    </source>
</evidence>
<dbReference type="PANTHER" id="PTHR22946">
    <property type="entry name" value="DIENELACTONE HYDROLASE DOMAIN-CONTAINING PROTEIN-RELATED"/>
    <property type="match status" value="1"/>
</dbReference>
<comment type="catalytic activity">
    <reaction evidence="3">
        <text>a carboxylic ester + H2O = an alcohol + a carboxylate + H(+)</text>
        <dbReference type="Rhea" id="RHEA:21164"/>
        <dbReference type="ChEBI" id="CHEBI:15377"/>
        <dbReference type="ChEBI" id="CHEBI:15378"/>
        <dbReference type="ChEBI" id="CHEBI:29067"/>
        <dbReference type="ChEBI" id="CHEBI:30879"/>
        <dbReference type="ChEBI" id="CHEBI:33308"/>
        <dbReference type="EC" id="3.1.1.1"/>
    </reaction>
</comment>
<keyword evidence="2 3" id="KW-0378">Hydrolase</keyword>
<dbReference type="PANTHER" id="PTHR22946:SF4">
    <property type="entry name" value="ESTERASE FRSA"/>
    <property type="match status" value="1"/>
</dbReference>
<dbReference type="SUPFAM" id="SSF53474">
    <property type="entry name" value="alpha/beta-Hydrolases"/>
    <property type="match status" value="1"/>
</dbReference>
<comment type="similarity">
    <text evidence="3">Belongs to the FrsA family.</text>
</comment>
<dbReference type="Proteomes" id="UP001369082">
    <property type="component" value="Unassembled WGS sequence"/>
</dbReference>
<proteinExistence type="inferred from homology"/>
<dbReference type="InterPro" id="IPR029058">
    <property type="entry name" value="AB_hydrolase_fold"/>
</dbReference>
<comment type="function">
    <text evidence="3">Catalyzes the hydrolysis of esters.</text>
</comment>
<dbReference type="HAMAP" id="MF_01063">
    <property type="entry name" value="FrsA"/>
    <property type="match status" value="1"/>
</dbReference>
<sequence length="419" mass="47190">MSDNLSEVLFSEKHNVRETSTLIINSASKKNTKVAAENLDGHEQAGWYRILKLLQWAWQGLDIIDCYEVLAKISASTNERTDPDLLDTVIGFRKGNWSYEWSKKAMHYQRQANSFVEQDQPEKAKQAYYLASQLYSVASYPHLKGDDSSIQAQTLAFNNYSNSFKYTKDALLKIIEVPFEGKQVRCYLHLPNDDTIHPVAIVSAGVDALQCDLLPLFEKQLKPAGIAMLTVDMPGVGFSNHVKLDQDTSRLHQAILHYMRKVPWVDQARVALMGTRMGGNALTRLGFVEPKLVRAVVSVGAAVASVFDKYENFSKLPIMTLDCLASRMQLQSSDADLLYRHCVPFSLLKQGLLGRKKVKIPLLSIGHAQDIMCNEQDLQLIARTSYGSEAKIIDKSPIFDAYLRSLEYSAQWLGQHLQE</sequence>
<keyword evidence="1 3" id="KW-0719">Serine esterase</keyword>
<accession>A0ABU9GLJ3</accession>
<comment type="caution">
    <text evidence="4">The sequence shown here is derived from an EMBL/GenBank/DDBJ whole genome shotgun (WGS) entry which is preliminary data.</text>
</comment>
<protein>
    <recommendedName>
        <fullName evidence="3">Esterase FrsA</fullName>
        <ecNumber evidence="3">3.1.1.1</ecNumber>
    </recommendedName>
</protein>
<dbReference type="InterPro" id="IPR050261">
    <property type="entry name" value="FrsA_esterase"/>
</dbReference>
<dbReference type="RefSeq" id="WP_341596082.1">
    <property type="nucleotide sequence ID" value="NZ_JBAKAZ010000002.1"/>
</dbReference>
<evidence type="ECO:0000256" key="1">
    <source>
        <dbReference type="ARBA" id="ARBA00022487"/>
    </source>
</evidence>
<dbReference type="InterPro" id="IPR043423">
    <property type="entry name" value="FrsA"/>
</dbReference>
<dbReference type="NCBIfam" id="NF003460">
    <property type="entry name" value="PRK05077.1"/>
    <property type="match status" value="1"/>
</dbReference>
<evidence type="ECO:0000256" key="3">
    <source>
        <dbReference type="HAMAP-Rule" id="MF_01063"/>
    </source>
</evidence>
<dbReference type="InterPro" id="IPR010520">
    <property type="entry name" value="FrsA-like"/>
</dbReference>
<name>A0ABU9GLJ3_9GAMM</name>
<reference evidence="4 5" key="1">
    <citation type="submission" date="2024-02" db="EMBL/GenBank/DDBJ databases">
        <title>Bacteria isolated from the canopy kelp, Nereocystis luetkeana.</title>
        <authorList>
            <person name="Pfister C.A."/>
            <person name="Younker I.T."/>
            <person name="Light S.H."/>
        </authorList>
    </citation>
    <scope>NUCLEOTIDE SEQUENCE [LARGE SCALE GENOMIC DNA]</scope>
    <source>
        <strain evidence="4 5">TI.1.05</strain>
    </source>
</reference>
<evidence type="ECO:0000313" key="5">
    <source>
        <dbReference type="Proteomes" id="UP001369082"/>
    </source>
</evidence>
<dbReference type="Gene3D" id="3.40.50.1820">
    <property type="entry name" value="alpha/beta hydrolase"/>
    <property type="match status" value="1"/>
</dbReference>
<gene>
    <name evidence="3 4" type="primary">frsA</name>
    <name evidence="4" type="ORF">V6256_00870</name>
</gene>